<organism evidence="1 2">
    <name type="scientific">Pontibacillus yanchengensis</name>
    <dbReference type="NCBI Taxonomy" id="462910"/>
    <lineage>
        <taxon>Bacteria</taxon>
        <taxon>Bacillati</taxon>
        <taxon>Bacillota</taxon>
        <taxon>Bacilli</taxon>
        <taxon>Bacillales</taxon>
        <taxon>Bacillaceae</taxon>
        <taxon>Pontibacillus</taxon>
    </lineage>
</organism>
<evidence type="ECO:0000313" key="2">
    <source>
        <dbReference type="Proteomes" id="UP000466692"/>
    </source>
</evidence>
<dbReference type="EMBL" id="WMEU01000001">
    <property type="protein sequence ID" value="MYL52432.1"/>
    <property type="molecule type" value="Genomic_DNA"/>
</dbReference>
<protein>
    <submittedName>
        <fullName evidence="1">Uncharacterized protein</fullName>
    </submittedName>
</protein>
<accession>A0ACC7VCK4</accession>
<evidence type="ECO:0000313" key="1">
    <source>
        <dbReference type="EMBL" id="MYL52432.1"/>
    </source>
</evidence>
<dbReference type="Proteomes" id="UP000466692">
    <property type="component" value="Unassembled WGS sequence"/>
</dbReference>
<comment type="caution">
    <text evidence="1">The sequence shown here is derived from an EMBL/GenBank/DDBJ whole genome shotgun (WGS) entry which is preliminary data.</text>
</comment>
<proteinExistence type="predicted"/>
<keyword evidence="2" id="KW-1185">Reference proteome</keyword>
<gene>
    <name evidence="1" type="ORF">GLW08_03660</name>
</gene>
<sequence>MNTIIISMELIKGNSIITIIEKVRLFYDCLILESFDIAVDIPLSPHYLGKRNVSVEPNYVKMGREIGLSLLFLKVAPVF</sequence>
<name>A0ACC7VCK4_9BACI</name>
<reference evidence="1" key="1">
    <citation type="submission" date="2019-11" db="EMBL/GenBank/DDBJ databases">
        <title>Genome sequences of 17 halophilic strains isolated from different environments.</title>
        <authorList>
            <person name="Furrow R.E."/>
        </authorList>
    </citation>
    <scope>NUCLEOTIDE SEQUENCE</scope>
    <source>
        <strain evidence="1">22510_22_Filter</strain>
    </source>
</reference>